<feature type="transmembrane region" description="Helical" evidence="1">
    <location>
        <begin position="176"/>
        <end position="198"/>
    </location>
</feature>
<keyword evidence="3" id="KW-1185">Reference proteome</keyword>
<protein>
    <submittedName>
        <fullName evidence="2">Uncharacterized protein</fullName>
    </submittedName>
</protein>
<keyword evidence="1" id="KW-1133">Transmembrane helix</keyword>
<evidence type="ECO:0000256" key="1">
    <source>
        <dbReference type="SAM" id="Phobius"/>
    </source>
</evidence>
<comment type="caution">
    <text evidence="2">The sequence shown here is derived from an EMBL/GenBank/DDBJ whole genome shotgun (WGS) entry which is preliminary data.</text>
</comment>
<keyword evidence="1" id="KW-0472">Membrane</keyword>
<gene>
    <name evidence="2" type="ORF">GCM10009539_41120</name>
</gene>
<feature type="transmembrane region" description="Helical" evidence="1">
    <location>
        <begin position="134"/>
        <end position="156"/>
    </location>
</feature>
<name>A0ABN0UIH4_9ACTN</name>
<feature type="transmembrane region" description="Helical" evidence="1">
    <location>
        <begin position="75"/>
        <end position="93"/>
    </location>
</feature>
<sequence>MVVSTGEAPAERVAVGCLVVASLGLALGGSAVRWPGVGPSVAGAGVAALGLVVGTLLAFGAVLRRGRALPAVRTGLAVVAFPHVTGLADPLIPAGGAGVFLGFEALHVVTLAALVVGAVAAAGTGALAGAGRAALPVTLVAAFAGVVAAVALPLSYVATLPDPDSGDPAGDRSFGVWFAVGTAMLAVAGALPVVGAVVPGRGFARARAVLGAVVALLTALTAGVIVRFGLVLVVNDHASADDRRGFALATAATVVFTVAELAGAALLIRGAAAPELTTSPSADP</sequence>
<organism evidence="2 3">
    <name type="scientific">Cryptosporangium japonicum</name>
    <dbReference type="NCBI Taxonomy" id="80872"/>
    <lineage>
        <taxon>Bacteria</taxon>
        <taxon>Bacillati</taxon>
        <taxon>Actinomycetota</taxon>
        <taxon>Actinomycetes</taxon>
        <taxon>Cryptosporangiales</taxon>
        <taxon>Cryptosporangiaceae</taxon>
        <taxon>Cryptosporangium</taxon>
    </lineage>
</organism>
<dbReference type="Proteomes" id="UP001500967">
    <property type="component" value="Unassembled WGS sequence"/>
</dbReference>
<reference evidence="2 3" key="1">
    <citation type="journal article" date="2019" name="Int. J. Syst. Evol. Microbiol.">
        <title>The Global Catalogue of Microorganisms (GCM) 10K type strain sequencing project: providing services to taxonomists for standard genome sequencing and annotation.</title>
        <authorList>
            <consortium name="The Broad Institute Genomics Platform"/>
            <consortium name="The Broad Institute Genome Sequencing Center for Infectious Disease"/>
            <person name="Wu L."/>
            <person name="Ma J."/>
        </authorList>
    </citation>
    <scope>NUCLEOTIDE SEQUENCE [LARGE SCALE GENOMIC DNA]</scope>
    <source>
        <strain evidence="2 3">JCM 10425</strain>
    </source>
</reference>
<feature type="transmembrane region" description="Helical" evidence="1">
    <location>
        <begin position="12"/>
        <end position="34"/>
    </location>
</feature>
<accession>A0ABN0UIH4</accession>
<feature type="transmembrane region" description="Helical" evidence="1">
    <location>
        <begin position="40"/>
        <end position="63"/>
    </location>
</feature>
<dbReference type="EMBL" id="BAAAGX010000016">
    <property type="protein sequence ID" value="GAA0251734.1"/>
    <property type="molecule type" value="Genomic_DNA"/>
</dbReference>
<keyword evidence="1" id="KW-0812">Transmembrane</keyword>
<feature type="transmembrane region" description="Helical" evidence="1">
    <location>
        <begin position="105"/>
        <end position="127"/>
    </location>
</feature>
<evidence type="ECO:0000313" key="3">
    <source>
        <dbReference type="Proteomes" id="UP001500967"/>
    </source>
</evidence>
<feature type="transmembrane region" description="Helical" evidence="1">
    <location>
        <begin position="246"/>
        <end position="268"/>
    </location>
</feature>
<feature type="transmembrane region" description="Helical" evidence="1">
    <location>
        <begin position="210"/>
        <end position="234"/>
    </location>
</feature>
<proteinExistence type="predicted"/>
<evidence type="ECO:0000313" key="2">
    <source>
        <dbReference type="EMBL" id="GAA0251734.1"/>
    </source>
</evidence>